<dbReference type="GO" id="GO:0005506">
    <property type="term" value="F:iron ion binding"/>
    <property type="evidence" value="ECO:0007669"/>
    <property type="project" value="InterPro"/>
</dbReference>
<name>T1A638_9ZZZZ</name>
<dbReference type="GO" id="GO:0016226">
    <property type="term" value="P:iron-sulfur cluster assembly"/>
    <property type="evidence" value="ECO:0007669"/>
    <property type="project" value="InterPro"/>
</dbReference>
<protein>
    <recommendedName>
        <fullName evidence="1">NIF system FeS cluster assembly NifU C-terminal domain-containing protein</fullName>
    </recommendedName>
</protein>
<dbReference type="Pfam" id="PF01106">
    <property type="entry name" value="NifU"/>
    <property type="match status" value="1"/>
</dbReference>
<comment type="caution">
    <text evidence="2">The sequence shown here is derived from an EMBL/GenBank/DDBJ whole genome shotgun (WGS) entry which is preliminary data.</text>
</comment>
<dbReference type="AlphaFoldDB" id="T1A638"/>
<evidence type="ECO:0000259" key="1">
    <source>
        <dbReference type="Pfam" id="PF01106"/>
    </source>
</evidence>
<evidence type="ECO:0000313" key="2">
    <source>
        <dbReference type="EMBL" id="EQD37330.1"/>
    </source>
</evidence>
<reference evidence="2" key="2">
    <citation type="journal article" date="2014" name="ISME J.">
        <title>Microbial stratification in low pH oxic and suboxic macroscopic growths along an acid mine drainage.</title>
        <authorList>
            <person name="Mendez-Garcia C."/>
            <person name="Mesa V."/>
            <person name="Sprenger R.R."/>
            <person name="Richter M."/>
            <person name="Diez M.S."/>
            <person name="Solano J."/>
            <person name="Bargiela R."/>
            <person name="Golyshina O.V."/>
            <person name="Manteca A."/>
            <person name="Ramos J.L."/>
            <person name="Gallego J.R."/>
            <person name="Llorente I."/>
            <person name="Martins Dos Santos V.A."/>
            <person name="Jensen O.N."/>
            <person name="Pelaez A.I."/>
            <person name="Sanchez J."/>
            <person name="Ferrer M."/>
        </authorList>
    </citation>
    <scope>NUCLEOTIDE SEQUENCE</scope>
</reference>
<organism evidence="2">
    <name type="scientific">mine drainage metagenome</name>
    <dbReference type="NCBI Taxonomy" id="410659"/>
    <lineage>
        <taxon>unclassified sequences</taxon>
        <taxon>metagenomes</taxon>
        <taxon>ecological metagenomes</taxon>
    </lineage>
</organism>
<dbReference type="InterPro" id="IPR001075">
    <property type="entry name" value="NIF_FeS_clus_asmbl_NifU_C"/>
</dbReference>
<feature type="domain" description="NIF system FeS cluster assembly NifU C-terminal" evidence="1">
    <location>
        <begin position="44"/>
        <end position="107"/>
    </location>
</feature>
<feature type="non-terminal residue" evidence="2">
    <location>
        <position position="108"/>
    </location>
</feature>
<dbReference type="InterPro" id="IPR034904">
    <property type="entry name" value="FSCA_dom_sf"/>
</dbReference>
<sequence>MKASRPFGEHWESSLKERVVDEIFEEPDADREDFVGDFYWSLHRVMDPIRCELILAGGDVRLAGVATDGRVIVRLMGPFTKSCMDKRAVVEQIEQYLKSKDGRVTQVL</sequence>
<dbReference type="GO" id="GO:0051536">
    <property type="term" value="F:iron-sulfur cluster binding"/>
    <property type="evidence" value="ECO:0007669"/>
    <property type="project" value="InterPro"/>
</dbReference>
<dbReference type="EMBL" id="AUZX01012964">
    <property type="protein sequence ID" value="EQD37330.1"/>
    <property type="molecule type" value="Genomic_DNA"/>
</dbReference>
<reference evidence="2" key="1">
    <citation type="submission" date="2013-08" db="EMBL/GenBank/DDBJ databases">
        <authorList>
            <person name="Mendez C."/>
            <person name="Richter M."/>
            <person name="Ferrer M."/>
            <person name="Sanchez J."/>
        </authorList>
    </citation>
    <scope>NUCLEOTIDE SEQUENCE</scope>
</reference>
<dbReference type="Gene3D" id="3.30.300.130">
    <property type="entry name" value="Fe-S cluster assembly (FSCA)"/>
    <property type="match status" value="1"/>
</dbReference>
<proteinExistence type="predicted"/>
<dbReference type="SUPFAM" id="SSF117916">
    <property type="entry name" value="Fe-S cluster assembly (FSCA) domain-like"/>
    <property type="match status" value="1"/>
</dbReference>
<accession>T1A638</accession>
<gene>
    <name evidence="2" type="ORF">B1A_17622</name>
</gene>